<evidence type="ECO:0000313" key="2">
    <source>
        <dbReference type="EMBL" id="KAG8048582.1"/>
    </source>
</evidence>
<feature type="region of interest" description="Disordered" evidence="1">
    <location>
        <begin position="41"/>
        <end position="67"/>
    </location>
</feature>
<reference evidence="2" key="1">
    <citation type="journal article" date="2021" name="bioRxiv">
        <title>Whole Genome Assembly and Annotation of Northern Wild Rice, Zizania palustris L., Supports a Whole Genome Duplication in the Zizania Genus.</title>
        <authorList>
            <person name="Haas M."/>
            <person name="Kono T."/>
            <person name="Macchietto M."/>
            <person name="Millas R."/>
            <person name="McGilp L."/>
            <person name="Shao M."/>
            <person name="Duquette J."/>
            <person name="Hirsch C.N."/>
            <person name="Kimball J."/>
        </authorList>
    </citation>
    <scope>NUCLEOTIDE SEQUENCE</scope>
    <source>
        <tissue evidence="2">Fresh leaf tissue</tissue>
    </source>
</reference>
<gene>
    <name evidence="2" type="ORF">GUJ93_ZPchr0009g891</name>
</gene>
<sequence>MKASGGRAPGDSGRWGLALSNEAAVNALCGELQLALDTQAHFDEKQEEEAETSTSTKRLRAPRSQLL</sequence>
<protein>
    <submittedName>
        <fullName evidence="2">Uncharacterized protein</fullName>
    </submittedName>
</protein>
<dbReference type="AlphaFoldDB" id="A0A8J5RGF5"/>
<evidence type="ECO:0000313" key="3">
    <source>
        <dbReference type="Proteomes" id="UP000729402"/>
    </source>
</evidence>
<proteinExistence type="predicted"/>
<dbReference type="EMBL" id="JAAALK010000289">
    <property type="protein sequence ID" value="KAG8048582.1"/>
    <property type="molecule type" value="Genomic_DNA"/>
</dbReference>
<evidence type="ECO:0000256" key="1">
    <source>
        <dbReference type="SAM" id="MobiDB-lite"/>
    </source>
</evidence>
<accession>A0A8J5RGF5</accession>
<organism evidence="2 3">
    <name type="scientific">Zizania palustris</name>
    <name type="common">Northern wild rice</name>
    <dbReference type="NCBI Taxonomy" id="103762"/>
    <lineage>
        <taxon>Eukaryota</taxon>
        <taxon>Viridiplantae</taxon>
        <taxon>Streptophyta</taxon>
        <taxon>Embryophyta</taxon>
        <taxon>Tracheophyta</taxon>
        <taxon>Spermatophyta</taxon>
        <taxon>Magnoliopsida</taxon>
        <taxon>Liliopsida</taxon>
        <taxon>Poales</taxon>
        <taxon>Poaceae</taxon>
        <taxon>BOP clade</taxon>
        <taxon>Oryzoideae</taxon>
        <taxon>Oryzeae</taxon>
        <taxon>Zizaniinae</taxon>
        <taxon>Zizania</taxon>
    </lineage>
</organism>
<reference evidence="2" key="2">
    <citation type="submission" date="2021-02" db="EMBL/GenBank/DDBJ databases">
        <authorList>
            <person name="Kimball J.A."/>
            <person name="Haas M.W."/>
            <person name="Macchietto M."/>
            <person name="Kono T."/>
            <person name="Duquette J."/>
            <person name="Shao M."/>
        </authorList>
    </citation>
    <scope>NUCLEOTIDE SEQUENCE</scope>
    <source>
        <tissue evidence="2">Fresh leaf tissue</tissue>
    </source>
</reference>
<keyword evidence="3" id="KW-1185">Reference proteome</keyword>
<name>A0A8J5RGF5_ZIZPA</name>
<dbReference type="Proteomes" id="UP000729402">
    <property type="component" value="Unassembled WGS sequence"/>
</dbReference>
<comment type="caution">
    <text evidence="2">The sequence shown here is derived from an EMBL/GenBank/DDBJ whole genome shotgun (WGS) entry which is preliminary data.</text>
</comment>